<dbReference type="EC" id="3.1.1.-" evidence="3"/>
<organism evidence="5 6">
    <name type="scientific">Saccharopolyspora oryzae</name>
    <dbReference type="NCBI Taxonomy" id="2997343"/>
    <lineage>
        <taxon>Bacteria</taxon>
        <taxon>Bacillati</taxon>
        <taxon>Actinomycetota</taxon>
        <taxon>Actinomycetes</taxon>
        <taxon>Pseudonocardiales</taxon>
        <taxon>Pseudonocardiaceae</taxon>
        <taxon>Saccharopolyspora</taxon>
    </lineage>
</organism>
<dbReference type="PROSITE" id="PS00122">
    <property type="entry name" value="CARBOXYLESTERASE_B_1"/>
    <property type="match status" value="1"/>
</dbReference>
<dbReference type="InterPro" id="IPR029058">
    <property type="entry name" value="AB_hydrolase_fold"/>
</dbReference>
<name>A0ABT4UZ64_9PSEU</name>
<keyword evidence="2 3" id="KW-0378">Hydrolase</keyword>
<comment type="caution">
    <text evidence="5">The sequence shown here is derived from an EMBL/GenBank/DDBJ whole genome shotgun (WGS) entry which is preliminary data.</text>
</comment>
<feature type="domain" description="Carboxylesterase type B" evidence="4">
    <location>
        <begin position="3"/>
        <end position="447"/>
    </location>
</feature>
<gene>
    <name evidence="5" type="ORF">OU415_16295</name>
</gene>
<dbReference type="InterPro" id="IPR019826">
    <property type="entry name" value="Carboxylesterase_B_AS"/>
</dbReference>
<dbReference type="InterPro" id="IPR050309">
    <property type="entry name" value="Type-B_Carboxylest/Lipase"/>
</dbReference>
<evidence type="ECO:0000259" key="4">
    <source>
        <dbReference type="Pfam" id="PF00135"/>
    </source>
</evidence>
<dbReference type="RefSeq" id="WP_270949637.1">
    <property type="nucleotide sequence ID" value="NZ_JAQGLA010000022.1"/>
</dbReference>
<proteinExistence type="inferred from homology"/>
<protein>
    <recommendedName>
        <fullName evidence="3">Carboxylic ester hydrolase</fullName>
        <ecNumber evidence="3">3.1.1.-</ecNumber>
    </recommendedName>
</protein>
<evidence type="ECO:0000256" key="1">
    <source>
        <dbReference type="ARBA" id="ARBA00005964"/>
    </source>
</evidence>
<dbReference type="InterPro" id="IPR002018">
    <property type="entry name" value="CarbesteraseB"/>
</dbReference>
<sequence length="485" mass="51395">MDLVVSTSSGSVRGASAGNVCVFKGIPYAAPLDGPRRFQAPAAPEPWDGVRETTAFSASVPQATLLPGASPWWTPDDDTDCLSVNVWSPDLGGGLPVMVWIHGGVYMGGTSDSPAFDGTRLAKAGVVVVTLNYRVGYEGFGWVADAPANRGILDQLAALRWVQDNIAGFGGDPGNVTIFGESSGASSVATLVAGSSDSGLFHRGIAQSVGSVFCPAEEARKISDLIVGPLGVAATAEELGAVPSEAIHAAQQAVMVEQNQNRAAWTNSTPFAVVPDGELLDDLPWVALRGGAGRDVELISGYNTDEARMFTVDFPAELSDPAVLAHGLRLAPSVLDEYRAAYRGITDVDLHSLVLSDQLFRMPSLWCAEGHALAGGRSYLYEFAWPSPARGGAFGACHGLDVPFTFGVDRSDVTAQVFPDETPEDFEVLSAELRESWVSFATTGDPGWPAYAPDDRRARVWNVPSSVVEDPIKASREIWQHRFSG</sequence>
<dbReference type="SUPFAM" id="SSF53474">
    <property type="entry name" value="alpha/beta-Hydrolases"/>
    <property type="match status" value="1"/>
</dbReference>
<dbReference type="Gene3D" id="3.40.50.1820">
    <property type="entry name" value="alpha/beta hydrolase"/>
    <property type="match status" value="1"/>
</dbReference>
<dbReference type="PANTHER" id="PTHR11559">
    <property type="entry name" value="CARBOXYLESTERASE"/>
    <property type="match status" value="1"/>
</dbReference>
<evidence type="ECO:0000256" key="3">
    <source>
        <dbReference type="RuleBase" id="RU361235"/>
    </source>
</evidence>
<dbReference type="Pfam" id="PF00135">
    <property type="entry name" value="COesterase"/>
    <property type="match status" value="1"/>
</dbReference>
<comment type="similarity">
    <text evidence="1 3">Belongs to the type-B carboxylesterase/lipase family.</text>
</comment>
<keyword evidence="6" id="KW-1185">Reference proteome</keyword>
<reference evidence="5 6" key="1">
    <citation type="submission" date="2022-11" db="EMBL/GenBank/DDBJ databases">
        <title>Draft genome sequence of Saccharopolyspora sp. WRP15-2 isolated from rhizosphere soils of wild rice in Thailand.</title>
        <authorList>
            <person name="Duangmal K."/>
            <person name="Kammanee S."/>
            <person name="Muangham S."/>
        </authorList>
    </citation>
    <scope>NUCLEOTIDE SEQUENCE [LARGE SCALE GENOMIC DNA]</scope>
    <source>
        <strain evidence="5 6">WRP15-2</strain>
    </source>
</reference>
<evidence type="ECO:0000313" key="6">
    <source>
        <dbReference type="Proteomes" id="UP001210380"/>
    </source>
</evidence>
<dbReference type="EMBL" id="JAQGLA010000022">
    <property type="protein sequence ID" value="MDA3627006.1"/>
    <property type="molecule type" value="Genomic_DNA"/>
</dbReference>
<evidence type="ECO:0000256" key="2">
    <source>
        <dbReference type="ARBA" id="ARBA00022801"/>
    </source>
</evidence>
<accession>A0ABT4UZ64</accession>
<evidence type="ECO:0000313" key="5">
    <source>
        <dbReference type="EMBL" id="MDA3627006.1"/>
    </source>
</evidence>
<dbReference type="Proteomes" id="UP001210380">
    <property type="component" value="Unassembled WGS sequence"/>
</dbReference>